<name>A0A1C3L399_PLAMA</name>
<dbReference type="VEuPathDB" id="PlasmoDB:PmUG01_14072600"/>
<dbReference type="Proteomes" id="UP000219799">
    <property type="component" value="Chromosome 14"/>
</dbReference>
<dbReference type="InterPro" id="IPR009991">
    <property type="entry name" value="DCTN3"/>
</dbReference>
<proteinExistence type="predicted"/>
<dbReference type="EMBL" id="LT594502">
    <property type="protein sequence ID" value="SBT81066.1"/>
    <property type="molecule type" value="Genomic_DNA"/>
</dbReference>
<dbReference type="GO" id="GO:0061640">
    <property type="term" value="P:cytoskeleton-dependent cytokinesis"/>
    <property type="evidence" value="ECO:0007669"/>
    <property type="project" value="InterPro"/>
</dbReference>
<organism evidence="1 2">
    <name type="scientific">Plasmodium malariae</name>
    <dbReference type="NCBI Taxonomy" id="5858"/>
    <lineage>
        <taxon>Eukaryota</taxon>
        <taxon>Sar</taxon>
        <taxon>Alveolata</taxon>
        <taxon>Apicomplexa</taxon>
        <taxon>Aconoidasida</taxon>
        <taxon>Haemosporida</taxon>
        <taxon>Plasmodiidae</taxon>
        <taxon>Plasmodium</taxon>
        <taxon>Plasmodium (Plasmodium)</taxon>
    </lineage>
</organism>
<evidence type="ECO:0000313" key="2">
    <source>
        <dbReference type="Proteomes" id="UP000219799"/>
    </source>
</evidence>
<reference evidence="1 2" key="1">
    <citation type="submission" date="2016-06" db="EMBL/GenBank/DDBJ databases">
        <authorList>
            <consortium name="Pathogen Informatics"/>
        </authorList>
    </citation>
    <scope>NUCLEOTIDE SEQUENCE [LARGE SCALE GENOMIC DNA]</scope>
    <source>
        <strain evidence="1">PmlGA01</strain>
    </source>
</reference>
<dbReference type="Pfam" id="PF07426">
    <property type="entry name" value="Dynactin_p22"/>
    <property type="match status" value="1"/>
</dbReference>
<protein>
    <submittedName>
        <fullName evidence="1">Uncharacterized protein</fullName>
    </submittedName>
</protein>
<dbReference type="AlphaFoldDB" id="A0A1C3L399"/>
<evidence type="ECO:0000313" key="1">
    <source>
        <dbReference type="EMBL" id="SBT81066.1"/>
    </source>
</evidence>
<sequence>MEEKRSLVNNLKDRILKIERVIGDIKFYEKPNNENKTENDDIFYDCSENQVHNDDKSKEHEQSTENQKYLDEIKSCLENVSLENLINTNKDELIEMIKKHEHKNSIAVHICIIKLILQQISKEYLQDLYSQYNDFYIYIHSNSILDVYNTFEYKKNIILSHLNFMRTYSAQIKNIMELKEHINSYKISETEIHIDRLNKIEDKNEMLFEKVSAINSSLESLAYKYAIMFLSLKQKTETLLSCIRR</sequence>
<accession>A0A1C3L399</accession>
<gene>
    <name evidence="1" type="primary">PmlGA01_140056600</name>
    <name evidence="1" type="ORF">PMLGA01_140056600</name>
</gene>
<dbReference type="GO" id="GO:0005869">
    <property type="term" value="C:dynactin complex"/>
    <property type="evidence" value="ECO:0007669"/>
    <property type="project" value="InterPro"/>
</dbReference>